<dbReference type="OrthoDB" id="48625at2759"/>
<dbReference type="NCBIfam" id="TIGR00231">
    <property type="entry name" value="small_GTP"/>
    <property type="match status" value="1"/>
</dbReference>
<dbReference type="Pfam" id="PF00071">
    <property type="entry name" value="Ras"/>
    <property type="match status" value="1"/>
</dbReference>
<dbReference type="EMBL" id="GG671131">
    <property type="protein sequence ID" value="EER19218.1"/>
    <property type="molecule type" value="Genomic_DNA"/>
</dbReference>
<gene>
    <name evidence="2" type="ORF">Pmar_PMAR028683</name>
</gene>
<organism evidence="3">
    <name type="scientific">Perkinsus marinus (strain ATCC 50983 / TXsc)</name>
    <dbReference type="NCBI Taxonomy" id="423536"/>
    <lineage>
        <taxon>Eukaryota</taxon>
        <taxon>Sar</taxon>
        <taxon>Alveolata</taxon>
        <taxon>Perkinsozoa</taxon>
        <taxon>Perkinsea</taxon>
        <taxon>Perkinsida</taxon>
        <taxon>Perkinsidae</taxon>
        <taxon>Perkinsus</taxon>
    </lineage>
</organism>
<dbReference type="GeneID" id="9039457"/>
<evidence type="ECO:0000256" key="1">
    <source>
        <dbReference type="ARBA" id="ARBA00022741"/>
    </source>
</evidence>
<dbReference type="PANTHER" id="PTHR47978">
    <property type="match status" value="1"/>
</dbReference>
<protein>
    <submittedName>
        <fullName evidence="2">Rab2, putative</fullName>
    </submittedName>
</protein>
<dbReference type="InParanoid" id="C5K8L1"/>
<dbReference type="RefSeq" id="XP_002787422.1">
    <property type="nucleotide sequence ID" value="XM_002787376.1"/>
</dbReference>
<dbReference type="Gene3D" id="3.40.50.300">
    <property type="entry name" value="P-loop containing nucleotide triphosphate hydrolases"/>
    <property type="match status" value="1"/>
</dbReference>
<dbReference type="PRINTS" id="PR00449">
    <property type="entry name" value="RASTRNSFRMNG"/>
</dbReference>
<dbReference type="SMART" id="SM00175">
    <property type="entry name" value="RAB"/>
    <property type="match status" value="1"/>
</dbReference>
<accession>C5K8L1</accession>
<dbReference type="FunFam" id="3.40.50.300:FF:001447">
    <property type="entry name" value="Ras-related protein Rab-1B"/>
    <property type="match status" value="1"/>
</dbReference>
<keyword evidence="3" id="KW-1185">Reference proteome</keyword>
<dbReference type="SMART" id="SM00174">
    <property type="entry name" value="RHO"/>
    <property type="match status" value="1"/>
</dbReference>
<dbReference type="PROSITE" id="PS51419">
    <property type="entry name" value="RAB"/>
    <property type="match status" value="1"/>
</dbReference>
<reference evidence="2 3" key="1">
    <citation type="submission" date="2008-07" db="EMBL/GenBank/DDBJ databases">
        <authorList>
            <person name="El-Sayed N."/>
            <person name="Caler E."/>
            <person name="Inman J."/>
            <person name="Amedeo P."/>
            <person name="Hass B."/>
            <person name="Wortman J."/>
        </authorList>
    </citation>
    <scope>NUCLEOTIDE SEQUENCE [LARGE SCALE GENOMIC DNA]</scope>
    <source>
        <strain evidence="3">ATCC 50983 / TXsc</strain>
    </source>
</reference>
<dbReference type="GO" id="GO:0005525">
    <property type="term" value="F:GTP binding"/>
    <property type="evidence" value="ECO:0007669"/>
    <property type="project" value="InterPro"/>
</dbReference>
<dbReference type="SMART" id="SM00173">
    <property type="entry name" value="RAS"/>
    <property type="match status" value="1"/>
</dbReference>
<name>C5K8L1_PERM5</name>
<dbReference type="InterPro" id="IPR027417">
    <property type="entry name" value="P-loop_NTPase"/>
</dbReference>
<proteinExistence type="predicted"/>
<dbReference type="GO" id="GO:0003924">
    <property type="term" value="F:GTPase activity"/>
    <property type="evidence" value="ECO:0007669"/>
    <property type="project" value="InterPro"/>
</dbReference>
<dbReference type="OMA" id="YHEAHAC"/>
<dbReference type="InterPro" id="IPR005225">
    <property type="entry name" value="Small_GTP-bd"/>
</dbReference>
<evidence type="ECO:0000313" key="3">
    <source>
        <dbReference type="Proteomes" id="UP000007800"/>
    </source>
</evidence>
<dbReference type="AlphaFoldDB" id="C5K8L1"/>
<evidence type="ECO:0000313" key="2">
    <source>
        <dbReference type="EMBL" id="EER19218.1"/>
    </source>
</evidence>
<dbReference type="InterPro" id="IPR001806">
    <property type="entry name" value="Small_GTPase"/>
</dbReference>
<dbReference type="SMART" id="SM00176">
    <property type="entry name" value="RAN"/>
    <property type="match status" value="1"/>
</dbReference>
<keyword evidence="1" id="KW-0547">Nucleotide-binding</keyword>
<dbReference type="Proteomes" id="UP000007800">
    <property type="component" value="Unassembled WGS sequence"/>
</dbReference>
<sequence length="213" mass="24593">MATSESQSYFDQTEHRQEYAEDDMTPADLKIILLGDSASGKSKLVERFLLDDYNPRQLSTYAVNLFRYTTATEDGRQWKVDLWDTAGQEQFNKLHPSYYYKANAAILVFDITRKITYKHLQDWFGELRQHVEDVPAICVANKIDIDMTVTERNFAFPARHKLPFYFVSASSGINVVKVFREALKLAVANEECPPDEVLDEIYRLLKSDDNKCA</sequence>
<dbReference type="SUPFAM" id="SSF52540">
    <property type="entry name" value="P-loop containing nucleoside triphosphate hydrolases"/>
    <property type="match status" value="1"/>
</dbReference>